<dbReference type="InterPro" id="IPR046960">
    <property type="entry name" value="PPR_At4g14850-like_plant"/>
</dbReference>
<protein>
    <recommendedName>
        <fullName evidence="6">Pentatricopeptide repeat-containing protein</fullName>
    </recommendedName>
</protein>
<proteinExistence type="inferred from homology"/>
<dbReference type="GO" id="GO:0003723">
    <property type="term" value="F:RNA binding"/>
    <property type="evidence" value="ECO:0007669"/>
    <property type="project" value="InterPro"/>
</dbReference>
<name>A0A7N0U8C4_KALFE</name>
<dbReference type="FunFam" id="1.25.40.10:FF:000277">
    <property type="entry name" value="Pentatricopeptide repeat-containing protein, mitochondrial"/>
    <property type="match status" value="1"/>
</dbReference>
<sequence length="538" mass="59225">MIYAFQSFPANPTIELIDKCKSMSELRPVHARMIKTNLLNHTFAASRLIAAYAQSGGVSGALTVLRGVEDVNAFMYFTVIKGFSESWEPFQSLVLYAEMVSRLEDCGAFKFSIPSVLAACGRVLEDGVGRQVHGQVVKGSLQCDMFVMNGLIRMYCEVGQIGVARMLFDKMLSRDLISWNSMIVGCLRVGEVALARALFDDMPLRDLVSCNAMIDGYGKCGDCKSAEQIFNTMEAKDVVTWTSMISAYALCGQSRKAVDLFKEMLILGIRPDAPAIVSVLAAIGDVESVEEGKWMHAFLLGNGFCLSDGFIGSALIDMYAKCGLVEEAYDVFRNVSFKRNVGDWNSMISALAIHGLGQEAVRMFQEMEGMELAPDKITFLALLTACSHGGLIEEAQFYFEYMVEKHKISPVIQHYGCMIDLYCRAGLFENANRMIDSMPMKTDDLAWKAVLSASLRYGKTEIGENAAHQVARLVPEDSGNYVLLSNLYAKAGRWEEVAKLRSSMKLKGVKKVPGCSSVVIDGALHEFTVGKEAKRDSG</sequence>
<evidence type="ECO:0000313" key="5">
    <source>
        <dbReference type="Proteomes" id="UP000594263"/>
    </source>
</evidence>
<comment type="similarity">
    <text evidence="2">Belongs to the PPR family. PCMP-E subfamily.</text>
</comment>
<dbReference type="PANTHER" id="PTHR47926">
    <property type="entry name" value="PENTATRICOPEPTIDE REPEAT-CONTAINING PROTEIN"/>
    <property type="match status" value="1"/>
</dbReference>
<evidence type="ECO:0008006" key="6">
    <source>
        <dbReference type="Google" id="ProtNLM"/>
    </source>
</evidence>
<dbReference type="Pfam" id="PF01535">
    <property type="entry name" value="PPR"/>
    <property type="match status" value="4"/>
</dbReference>
<dbReference type="AlphaFoldDB" id="A0A7N0U8C4"/>
<dbReference type="Pfam" id="PF20431">
    <property type="entry name" value="E_motif"/>
    <property type="match status" value="1"/>
</dbReference>
<dbReference type="GO" id="GO:0005737">
    <property type="term" value="C:cytoplasm"/>
    <property type="evidence" value="ECO:0007669"/>
    <property type="project" value="UniProtKB-ARBA"/>
</dbReference>
<dbReference type="Proteomes" id="UP000594263">
    <property type="component" value="Unplaced"/>
</dbReference>
<keyword evidence="1" id="KW-0677">Repeat</keyword>
<dbReference type="Pfam" id="PF13041">
    <property type="entry name" value="PPR_2"/>
    <property type="match status" value="2"/>
</dbReference>
<dbReference type="PROSITE" id="PS51375">
    <property type="entry name" value="PPR"/>
    <property type="match status" value="5"/>
</dbReference>
<feature type="repeat" description="PPR" evidence="3">
    <location>
        <begin position="477"/>
        <end position="511"/>
    </location>
</feature>
<keyword evidence="5" id="KW-1185">Reference proteome</keyword>
<feature type="repeat" description="PPR" evidence="3">
    <location>
        <begin position="206"/>
        <end position="236"/>
    </location>
</feature>
<dbReference type="Gramene" id="Kaladp0056s0119.1.v1.1">
    <property type="protein sequence ID" value="Kaladp0056s0119.1.v1.1.CDS.1"/>
    <property type="gene ID" value="Kaladp0056s0119.v1.1"/>
</dbReference>
<dbReference type="OMA" id="IENAYHV"/>
<dbReference type="GO" id="GO:0016556">
    <property type="term" value="P:mRNA modification"/>
    <property type="evidence" value="ECO:0007669"/>
    <property type="project" value="UniProtKB-ARBA"/>
</dbReference>
<evidence type="ECO:0000256" key="3">
    <source>
        <dbReference type="PROSITE-ProRule" id="PRU00708"/>
    </source>
</evidence>
<dbReference type="EnsemblPlants" id="Kaladp0056s0119.1.v1.1">
    <property type="protein sequence ID" value="Kaladp0056s0119.1.v1.1.CDS.1"/>
    <property type="gene ID" value="Kaladp0056s0119.v1.1"/>
</dbReference>
<accession>A0A7N0U8C4</accession>
<feature type="repeat" description="PPR" evidence="3">
    <location>
        <begin position="340"/>
        <end position="374"/>
    </location>
</feature>
<evidence type="ECO:0000256" key="1">
    <source>
        <dbReference type="ARBA" id="ARBA00022737"/>
    </source>
</evidence>
<dbReference type="NCBIfam" id="TIGR00756">
    <property type="entry name" value="PPR"/>
    <property type="match status" value="6"/>
</dbReference>
<dbReference type="InterPro" id="IPR011990">
    <property type="entry name" value="TPR-like_helical_dom_sf"/>
</dbReference>
<dbReference type="Gene3D" id="1.25.40.10">
    <property type="entry name" value="Tetratricopeptide repeat domain"/>
    <property type="match status" value="3"/>
</dbReference>
<feature type="repeat" description="PPR" evidence="3">
    <location>
        <begin position="237"/>
        <end position="271"/>
    </location>
</feature>
<evidence type="ECO:0000313" key="4">
    <source>
        <dbReference type="EnsemblPlants" id="Kaladp0056s0119.1.v1.1.CDS.1"/>
    </source>
</evidence>
<organism evidence="4 5">
    <name type="scientific">Kalanchoe fedtschenkoi</name>
    <name type="common">Lavender scallops</name>
    <name type="synonym">South American air plant</name>
    <dbReference type="NCBI Taxonomy" id="63787"/>
    <lineage>
        <taxon>Eukaryota</taxon>
        <taxon>Viridiplantae</taxon>
        <taxon>Streptophyta</taxon>
        <taxon>Embryophyta</taxon>
        <taxon>Tracheophyta</taxon>
        <taxon>Spermatophyta</taxon>
        <taxon>Magnoliopsida</taxon>
        <taxon>eudicotyledons</taxon>
        <taxon>Gunneridae</taxon>
        <taxon>Pentapetalae</taxon>
        <taxon>Saxifragales</taxon>
        <taxon>Crassulaceae</taxon>
        <taxon>Kalanchoe</taxon>
    </lineage>
</organism>
<dbReference type="InterPro" id="IPR046848">
    <property type="entry name" value="E_motif"/>
</dbReference>
<reference evidence="4" key="1">
    <citation type="submission" date="2021-01" db="UniProtKB">
        <authorList>
            <consortium name="EnsemblPlants"/>
        </authorList>
    </citation>
    <scope>IDENTIFICATION</scope>
</reference>
<dbReference type="InterPro" id="IPR002885">
    <property type="entry name" value="PPR_rpt"/>
</dbReference>
<evidence type="ECO:0000256" key="2">
    <source>
        <dbReference type="ARBA" id="ARBA00061659"/>
    </source>
</evidence>
<feature type="repeat" description="PPR" evidence="3">
    <location>
        <begin position="144"/>
        <end position="178"/>
    </location>
</feature>